<dbReference type="InterPro" id="IPR008407">
    <property type="entry name" value="Brnchd-chn_aa_trnsp_AzlD"/>
</dbReference>
<dbReference type="EMBL" id="WNKU01000004">
    <property type="protein sequence ID" value="MTV48399.1"/>
    <property type="molecule type" value="Genomic_DNA"/>
</dbReference>
<keyword evidence="1" id="KW-0812">Transmembrane</keyword>
<evidence type="ECO:0000313" key="2">
    <source>
        <dbReference type="EMBL" id="MTV48399.1"/>
    </source>
</evidence>
<dbReference type="Pfam" id="PF05437">
    <property type="entry name" value="AzlD"/>
    <property type="match status" value="1"/>
</dbReference>
<feature type="transmembrane region" description="Helical" evidence="1">
    <location>
        <begin position="6"/>
        <end position="30"/>
    </location>
</feature>
<keyword evidence="1" id="KW-0472">Membrane</keyword>
<feature type="transmembrane region" description="Helical" evidence="1">
    <location>
        <begin position="37"/>
        <end position="57"/>
    </location>
</feature>
<gene>
    <name evidence="2" type="ORF">GJ688_05305</name>
</gene>
<reference evidence="2 3" key="1">
    <citation type="submission" date="2019-11" db="EMBL/GenBank/DDBJ databases">
        <title>Whole-genome sequence of a the green, strictly anaerobic photosynthetic bacterium Heliobacillus mobilis DSM 6151.</title>
        <authorList>
            <person name="Kyndt J.A."/>
            <person name="Meyer T.E."/>
        </authorList>
    </citation>
    <scope>NUCLEOTIDE SEQUENCE [LARGE SCALE GENOMIC DNA]</scope>
    <source>
        <strain evidence="2 3">DSM 6151</strain>
    </source>
</reference>
<evidence type="ECO:0000256" key="1">
    <source>
        <dbReference type="SAM" id="Phobius"/>
    </source>
</evidence>
<feature type="transmembrane region" description="Helical" evidence="1">
    <location>
        <begin position="63"/>
        <end position="81"/>
    </location>
</feature>
<dbReference type="AlphaFoldDB" id="A0A6I3SHP3"/>
<dbReference type="RefSeq" id="WP_170291693.1">
    <property type="nucleotide sequence ID" value="NZ_WNKU01000004.1"/>
</dbReference>
<accession>A0A6I3SHP3</accession>
<keyword evidence="3" id="KW-1185">Reference proteome</keyword>
<comment type="caution">
    <text evidence="2">The sequence shown here is derived from an EMBL/GenBank/DDBJ whole genome shotgun (WGS) entry which is preliminary data.</text>
</comment>
<evidence type="ECO:0000313" key="3">
    <source>
        <dbReference type="Proteomes" id="UP000430670"/>
    </source>
</evidence>
<protein>
    <submittedName>
        <fullName evidence="2">AzlD domain-containing protein</fullName>
    </submittedName>
</protein>
<proteinExistence type="predicted"/>
<keyword evidence="1" id="KW-1133">Transmembrane helix</keyword>
<organism evidence="2 3">
    <name type="scientific">Heliobacterium mobile</name>
    <name type="common">Heliobacillus mobilis</name>
    <dbReference type="NCBI Taxonomy" id="28064"/>
    <lineage>
        <taxon>Bacteria</taxon>
        <taxon>Bacillati</taxon>
        <taxon>Bacillota</taxon>
        <taxon>Clostridia</taxon>
        <taxon>Eubacteriales</taxon>
        <taxon>Heliobacteriaceae</taxon>
        <taxon>Heliobacterium</taxon>
    </lineage>
</organism>
<dbReference type="Proteomes" id="UP000430670">
    <property type="component" value="Unassembled WGS sequence"/>
</dbReference>
<name>A0A6I3SHP3_HELMO</name>
<sequence>MRSDILWLILGMTAVTYMTRISSLGLIRFMPPWMEKWLKYVPTSVLTILIVPALLLPQSRLDISLQNHYLLAGLVAALVAYKTRNVTATLGLGMAVMFSLRWLSI</sequence>